<dbReference type="Proteomes" id="UP000051576">
    <property type="component" value="Unassembled WGS sequence"/>
</dbReference>
<dbReference type="OrthoDB" id="2249491at2"/>
<evidence type="ECO:0000256" key="2">
    <source>
        <dbReference type="SAM" id="Phobius"/>
    </source>
</evidence>
<keyword evidence="2" id="KW-0472">Membrane</keyword>
<dbReference type="Pfam" id="PF16069">
    <property type="entry name" value="DUF4811"/>
    <property type="match status" value="1"/>
</dbReference>
<dbReference type="STRING" id="1133569.FD21_GL000200"/>
<proteinExistence type="predicted"/>
<evidence type="ECO:0000313" key="3">
    <source>
        <dbReference type="EMBL" id="KRM89151.1"/>
    </source>
</evidence>
<dbReference type="eggNOG" id="ENOG5032RPZ">
    <property type="taxonomic scope" value="Bacteria"/>
</dbReference>
<feature type="coiled-coil region" evidence="1">
    <location>
        <begin position="165"/>
        <end position="192"/>
    </location>
</feature>
<dbReference type="EMBL" id="AYYX01000011">
    <property type="protein sequence ID" value="KRM89151.1"/>
    <property type="molecule type" value="Genomic_DNA"/>
</dbReference>
<evidence type="ECO:0000313" key="4">
    <source>
        <dbReference type="Proteomes" id="UP000051576"/>
    </source>
</evidence>
<accession>A0A0R2CBE9</accession>
<keyword evidence="2" id="KW-1133">Transmembrane helix</keyword>
<evidence type="ECO:0008006" key="5">
    <source>
        <dbReference type="Google" id="ProtNLM"/>
    </source>
</evidence>
<feature type="transmembrane region" description="Helical" evidence="2">
    <location>
        <begin position="28"/>
        <end position="45"/>
    </location>
</feature>
<comment type="caution">
    <text evidence="3">The sequence shown here is derived from an EMBL/GenBank/DDBJ whole genome shotgun (WGS) entry which is preliminary data.</text>
</comment>
<sequence length="246" mass="28062">MIIGALIILALLLFISMTAIKPFGRRIIVGVILGVLLIITITLIVRNDHDHFGMQQVSQTQRYNLTSSVSSQQMSILLYQPLGTQQKEKVYLYKTSQQKKLRNTSADPAKNQVKVKHHAAKPSLQIKTTRWQYKNSWYRFWFGIANNENQLAKRQYTFKVSHNWLVLSTKQAKQLEALLKQKQAQLKQGAQQYAVAQVKAGLTKALQNDPTMSDSQRQQLSQKLAQQAAAAYQKQAVNQLLKQLEK</sequence>
<keyword evidence="2" id="KW-0812">Transmembrane</keyword>
<dbReference type="AlphaFoldDB" id="A0A0R2CBE9"/>
<organism evidence="3 4">
    <name type="scientific">Liquorilactobacillus vini DSM 20605</name>
    <dbReference type="NCBI Taxonomy" id="1133569"/>
    <lineage>
        <taxon>Bacteria</taxon>
        <taxon>Bacillati</taxon>
        <taxon>Bacillota</taxon>
        <taxon>Bacilli</taxon>
        <taxon>Lactobacillales</taxon>
        <taxon>Lactobacillaceae</taxon>
        <taxon>Liquorilactobacillus</taxon>
    </lineage>
</organism>
<dbReference type="InterPro" id="IPR032083">
    <property type="entry name" value="DUF4811"/>
</dbReference>
<dbReference type="PATRIC" id="fig|1133569.4.peg.208"/>
<keyword evidence="4" id="KW-1185">Reference proteome</keyword>
<reference evidence="3 4" key="1">
    <citation type="journal article" date="2015" name="Genome Announc.">
        <title>Expanding the biotechnology potential of lactobacilli through comparative genomics of 213 strains and associated genera.</title>
        <authorList>
            <person name="Sun Z."/>
            <person name="Harris H.M."/>
            <person name="McCann A."/>
            <person name="Guo C."/>
            <person name="Argimon S."/>
            <person name="Zhang W."/>
            <person name="Yang X."/>
            <person name="Jeffery I.B."/>
            <person name="Cooney J.C."/>
            <person name="Kagawa T.F."/>
            <person name="Liu W."/>
            <person name="Song Y."/>
            <person name="Salvetti E."/>
            <person name="Wrobel A."/>
            <person name="Rasinkangas P."/>
            <person name="Parkhill J."/>
            <person name="Rea M.C."/>
            <person name="O'Sullivan O."/>
            <person name="Ritari J."/>
            <person name="Douillard F.P."/>
            <person name="Paul Ross R."/>
            <person name="Yang R."/>
            <person name="Briner A.E."/>
            <person name="Felis G.E."/>
            <person name="de Vos W.M."/>
            <person name="Barrangou R."/>
            <person name="Klaenhammer T.R."/>
            <person name="Caufield P.W."/>
            <person name="Cui Y."/>
            <person name="Zhang H."/>
            <person name="O'Toole P.W."/>
        </authorList>
    </citation>
    <scope>NUCLEOTIDE SEQUENCE [LARGE SCALE GENOMIC DNA]</scope>
    <source>
        <strain evidence="3 4">DSM 20605</strain>
    </source>
</reference>
<dbReference type="RefSeq" id="WP_010579632.1">
    <property type="nucleotide sequence ID" value="NZ_AHYZ01000026.1"/>
</dbReference>
<gene>
    <name evidence="3" type="ORF">FD21_GL000200</name>
</gene>
<evidence type="ECO:0000256" key="1">
    <source>
        <dbReference type="SAM" id="Coils"/>
    </source>
</evidence>
<keyword evidence="1" id="KW-0175">Coiled coil</keyword>
<name>A0A0R2CBE9_9LACO</name>
<protein>
    <recommendedName>
        <fullName evidence="5">DUF4811 domain-containing protein</fullName>
    </recommendedName>
</protein>